<feature type="transmembrane region" description="Helical" evidence="1">
    <location>
        <begin position="346"/>
        <end position="367"/>
    </location>
</feature>
<feature type="transmembrane region" description="Helical" evidence="1">
    <location>
        <begin position="88"/>
        <end position="107"/>
    </location>
</feature>
<name>A0A3N6PBE3_9CYAN</name>
<feature type="transmembrane region" description="Helical" evidence="1">
    <location>
        <begin position="379"/>
        <end position="399"/>
    </location>
</feature>
<feature type="transmembrane region" description="Helical" evidence="1">
    <location>
        <begin position="12"/>
        <end position="32"/>
    </location>
</feature>
<feature type="transmembrane region" description="Helical" evidence="1">
    <location>
        <begin position="249"/>
        <end position="265"/>
    </location>
</feature>
<feature type="transmembrane region" description="Helical" evidence="1">
    <location>
        <begin position="218"/>
        <end position="237"/>
    </location>
</feature>
<comment type="caution">
    <text evidence="2">The sequence shown here is derived from an EMBL/GenBank/DDBJ whole genome shotgun (WGS) entry which is preliminary data.</text>
</comment>
<keyword evidence="3" id="KW-1185">Reference proteome</keyword>
<sequence>MRKIFSQTKILLLTLYIFPVLLLLWFLGNFSVNVPYWDQWRLTPIFERVAEGNATFFDFFTVHGHHRILIPKLIITALAFATKWNTQAEIICSVIFVIMTFFAICKIAEIQFQNQNKNILHIANILSCLFLFSLVQHQNWLWGFTLFWFLTNLCLIMAVYFIHALDNLSVKTRIFLAAIFCLIGSFTLIQGLLSWLVLIPSILSIEGKLKQKISRLSIWILLFILSSLIYAINFNPIREPKPFLFTEQPFLIVNYFLAVLGLPLVRLPIPAILTGLILFSGFLFFTYYFLNKILLKKESQELGIKSSLPEAMNWKFRGNRISVPESLETLDAPLLTNLDFSLKKTIPWLTIGTFSLISALSISVGRAEYGIENAMISSRYTTTSILLIISLIYLLALFVQEQQKYLSIYKILAVAMTGIMTINSVYVVRNVKLSFPYIESRKECLEIINYLADSEFIRESPDSCLVLMNGKTWLVRQGAEIMEKLGWREFPQNLEFIKQPKQNYGYLDNPQTTAKPLIIQGDETLNLGGWAIRPDRKKQPNLVLLSSGENQGFFANAIVNLESNDIAKIMKSKLYSKVRWKVTFSAKSLPMGENIIKAWVYNSDKQEFVKLNDEVKVRVEES</sequence>
<evidence type="ECO:0000313" key="3">
    <source>
        <dbReference type="Proteomes" id="UP000269154"/>
    </source>
</evidence>
<feature type="transmembrane region" description="Helical" evidence="1">
    <location>
        <begin position="119"/>
        <end position="135"/>
    </location>
</feature>
<feature type="transmembrane region" description="Helical" evidence="1">
    <location>
        <begin position="411"/>
        <end position="428"/>
    </location>
</feature>
<evidence type="ECO:0000313" key="2">
    <source>
        <dbReference type="EMBL" id="RQH40882.1"/>
    </source>
</evidence>
<feature type="transmembrane region" description="Helical" evidence="1">
    <location>
        <begin position="141"/>
        <end position="162"/>
    </location>
</feature>
<protein>
    <recommendedName>
        <fullName evidence="4">YfhO family protein</fullName>
    </recommendedName>
</protein>
<evidence type="ECO:0000256" key="1">
    <source>
        <dbReference type="SAM" id="Phobius"/>
    </source>
</evidence>
<feature type="transmembrane region" description="Helical" evidence="1">
    <location>
        <begin position="271"/>
        <end position="290"/>
    </location>
</feature>
<reference evidence="2 3" key="1">
    <citation type="journal article" date="2018" name="ACS Chem. Biol.">
        <title>Ketoreductase domain dysfunction expands chemodiversity: malyngamide biosynthesis in the cyanobacterium Okeania hirsuta.</title>
        <authorList>
            <person name="Moss N.A."/>
            <person name="Leao T."/>
            <person name="Rankin M."/>
            <person name="McCullough T.M."/>
            <person name="Qu P."/>
            <person name="Korobeynikov A."/>
            <person name="Smith J.L."/>
            <person name="Gerwick L."/>
            <person name="Gerwick W.H."/>
        </authorList>
    </citation>
    <scope>NUCLEOTIDE SEQUENCE [LARGE SCALE GENOMIC DNA]</scope>
    <source>
        <strain evidence="2 3">PAB10Feb10-1</strain>
    </source>
</reference>
<keyword evidence="1" id="KW-1133">Transmembrane helix</keyword>
<organism evidence="2 3">
    <name type="scientific">Okeania hirsuta</name>
    <dbReference type="NCBI Taxonomy" id="1458930"/>
    <lineage>
        <taxon>Bacteria</taxon>
        <taxon>Bacillati</taxon>
        <taxon>Cyanobacteriota</taxon>
        <taxon>Cyanophyceae</taxon>
        <taxon>Oscillatoriophycideae</taxon>
        <taxon>Oscillatoriales</taxon>
        <taxon>Microcoleaceae</taxon>
        <taxon>Okeania</taxon>
    </lineage>
</organism>
<proteinExistence type="predicted"/>
<accession>A0A3N6PBE3</accession>
<keyword evidence="1" id="KW-0472">Membrane</keyword>
<evidence type="ECO:0008006" key="4">
    <source>
        <dbReference type="Google" id="ProtNLM"/>
    </source>
</evidence>
<keyword evidence="1" id="KW-0812">Transmembrane</keyword>
<dbReference type="EMBL" id="RCBY01000083">
    <property type="protein sequence ID" value="RQH40882.1"/>
    <property type="molecule type" value="Genomic_DNA"/>
</dbReference>
<gene>
    <name evidence="2" type="ORF">D5R40_15795</name>
</gene>
<dbReference type="Proteomes" id="UP000269154">
    <property type="component" value="Unassembled WGS sequence"/>
</dbReference>
<dbReference type="AlphaFoldDB" id="A0A3N6PBE3"/>
<feature type="transmembrane region" description="Helical" evidence="1">
    <location>
        <begin position="174"/>
        <end position="198"/>
    </location>
</feature>